<feature type="region of interest" description="Disordered" evidence="2">
    <location>
        <begin position="110"/>
        <end position="134"/>
    </location>
</feature>
<evidence type="ECO:0000256" key="2">
    <source>
        <dbReference type="SAM" id="MobiDB-lite"/>
    </source>
</evidence>
<dbReference type="Proteomes" id="UP000602905">
    <property type="component" value="Unassembled WGS sequence"/>
</dbReference>
<evidence type="ECO:0000313" key="4">
    <source>
        <dbReference type="EMBL" id="KAF8712173.1"/>
    </source>
</evidence>
<evidence type="ECO:0000313" key="5">
    <source>
        <dbReference type="Proteomes" id="UP000602905"/>
    </source>
</evidence>
<dbReference type="AlphaFoldDB" id="A0A8H7LXV1"/>
<evidence type="ECO:0000256" key="1">
    <source>
        <dbReference type="ARBA" id="ARBA00006019"/>
    </source>
</evidence>
<evidence type="ECO:0000259" key="3">
    <source>
        <dbReference type="Pfam" id="PF00888"/>
    </source>
</evidence>
<dbReference type="EMBL" id="JACYCD010000044">
    <property type="protein sequence ID" value="KAF8712173.1"/>
    <property type="molecule type" value="Genomic_DNA"/>
</dbReference>
<dbReference type="Gene3D" id="1.20.1310.10">
    <property type="entry name" value="Cullin Repeats"/>
    <property type="match status" value="1"/>
</dbReference>
<organism evidence="4 5">
    <name type="scientific">Rhizoctonia solani</name>
    <dbReference type="NCBI Taxonomy" id="456999"/>
    <lineage>
        <taxon>Eukaryota</taxon>
        <taxon>Fungi</taxon>
        <taxon>Dikarya</taxon>
        <taxon>Basidiomycota</taxon>
        <taxon>Agaricomycotina</taxon>
        <taxon>Agaricomycetes</taxon>
        <taxon>Cantharellales</taxon>
        <taxon>Ceratobasidiaceae</taxon>
        <taxon>Rhizoctonia</taxon>
    </lineage>
</organism>
<dbReference type="Pfam" id="PF00888">
    <property type="entry name" value="Cullin"/>
    <property type="match status" value="1"/>
</dbReference>
<gene>
    <name evidence="4" type="ORF">RHS03_01158</name>
</gene>
<dbReference type="SUPFAM" id="SSF74788">
    <property type="entry name" value="Cullin repeat-like"/>
    <property type="match status" value="1"/>
</dbReference>
<accession>A0A8H7LXV1</accession>
<protein>
    <recommendedName>
        <fullName evidence="3">Cullin N-terminal domain-containing protein</fullName>
    </recommendedName>
</protein>
<feature type="non-terminal residue" evidence="4">
    <location>
        <position position="1"/>
    </location>
</feature>
<sequence length="352" mass="39585">MTVFDDAEGDSSVASSSHYDPYYGRILRIPGPAPVSGSLDQIWAFVEPALCHILSASTPNGEPARIDAEYYSHIYTTLYNLSTTAPRGRSVSGAAGHALARLASLQLFSRPPSNSAGKQRDFTPPESDSVSDQVDYGPYLRLEDTFRRHAQNVLDNAPANDPRLIEYLLTQYQRYTRSATYISRMFSYLHRHFIRRMIAAGHGWLDMTPHETISQLARYPPGRRPSERELEERIANEIKARRLVELKKWGYTTGSRVTHSRESEATAEACAEAASPSDKIVPILSLALRQWRIQVLEPLGVDSRLSRVALTLVRRPTNDKTPEKMQRMLKSCGVRGADPARKVLKRYTQSPK</sequence>
<feature type="domain" description="Cullin N-terminal" evidence="3">
    <location>
        <begin position="43"/>
        <end position="320"/>
    </location>
</feature>
<name>A0A8H7LXV1_9AGAM</name>
<dbReference type="OrthoDB" id="27073at2759"/>
<dbReference type="InterPro" id="IPR016159">
    <property type="entry name" value="Cullin_repeat-like_dom_sf"/>
</dbReference>
<comment type="caution">
    <text evidence="4">The sequence shown here is derived from an EMBL/GenBank/DDBJ whole genome shotgun (WGS) entry which is preliminary data.</text>
</comment>
<comment type="similarity">
    <text evidence="1">Belongs to the cullin family.</text>
</comment>
<proteinExistence type="inferred from homology"/>
<reference evidence="4" key="1">
    <citation type="submission" date="2020-09" db="EMBL/GenBank/DDBJ databases">
        <title>Comparative genome analyses of four rice-infecting Rhizoctonia solani isolates reveal extensive enrichment of homogalacturonan modification genes.</title>
        <authorList>
            <person name="Lee D.-Y."/>
            <person name="Jeon J."/>
            <person name="Kim K.-T."/>
            <person name="Cheong K."/>
            <person name="Song H."/>
            <person name="Choi G."/>
            <person name="Ko J."/>
            <person name="Opiyo S.O."/>
            <person name="Zuo S."/>
            <person name="Madhav S."/>
            <person name="Lee Y.-H."/>
            <person name="Wang G.-L."/>
        </authorList>
    </citation>
    <scope>NUCLEOTIDE SEQUENCE</scope>
    <source>
        <strain evidence="4">AG1-IA WGL</strain>
    </source>
</reference>
<dbReference type="InterPro" id="IPR001373">
    <property type="entry name" value="Cullin_N"/>
</dbReference>